<evidence type="ECO:0000256" key="1">
    <source>
        <dbReference type="ARBA" id="ARBA00022490"/>
    </source>
</evidence>
<feature type="binding site" evidence="6">
    <location>
        <position position="68"/>
    </location>
    <ligand>
        <name>S-adenosyl-L-methionine</name>
        <dbReference type="ChEBI" id="CHEBI:59789"/>
    </ligand>
</feature>
<comment type="function">
    <text evidence="6">Specifically methylates the N7 position of guanine in position 527 of 16S rRNA.</text>
</comment>
<feature type="binding site" evidence="6">
    <location>
        <begin position="122"/>
        <end position="123"/>
    </location>
    <ligand>
        <name>S-adenosyl-L-methionine</name>
        <dbReference type="ChEBI" id="CHEBI:59789"/>
    </ligand>
</feature>
<dbReference type="EC" id="2.1.1.170" evidence="6"/>
<evidence type="ECO:0000256" key="5">
    <source>
        <dbReference type="ARBA" id="ARBA00022691"/>
    </source>
</evidence>
<keyword evidence="2 6" id="KW-0698">rRNA processing</keyword>
<evidence type="ECO:0000256" key="2">
    <source>
        <dbReference type="ARBA" id="ARBA00022552"/>
    </source>
</evidence>
<dbReference type="PANTHER" id="PTHR31760">
    <property type="entry name" value="S-ADENOSYL-L-METHIONINE-DEPENDENT METHYLTRANSFERASES SUPERFAMILY PROTEIN"/>
    <property type="match status" value="1"/>
</dbReference>
<keyword evidence="3 6" id="KW-0489">Methyltransferase</keyword>
<keyword evidence="4 6" id="KW-0808">Transferase</keyword>
<reference evidence="8" key="1">
    <citation type="submission" date="2016-10" db="EMBL/GenBank/DDBJ databases">
        <authorList>
            <person name="Varghese N."/>
            <person name="Submissions S."/>
        </authorList>
    </citation>
    <scope>NUCLEOTIDE SEQUENCE [LARGE SCALE GENOMIC DNA]</scope>
    <source>
        <strain evidence="8">JCM 10271</strain>
    </source>
</reference>
<comment type="caution">
    <text evidence="6">Lacks conserved residue(s) required for the propagation of feature annotation.</text>
</comment>
<proteinExistence type="inferred from homology"/>
<dbReference type="Gene3D" id="3.40.50.150">
    <property type="entry name" value="Vaccinia Virus protein VP39"/>
    <property type="match status" value="1"/>
</dbReference>
<dbReference type="NCBIfam" id="TIGR00138">
    <property type="entry name" value="rsmG_gidB"/>
    <property type="match status" value="1"/>
</dbReference>
<dbReference type="InterPro" id="IPR003682">
    <property type="entry name" value="rRNA_ssu_MeTfrase_G"/>
</dbReference>
<keyword evidence="5 6" id="KW-0949">S-adenosyl-L-methionine</keyword>
<protein>
    <recommendedName>
        <fullName evidence="6">Ribosomal RNA small subunit methyltransferase G</fullName>
        <ecNumber evidence="6">2.1.1.170</ecNumber>
    </recommendedName>
    <alternativeName>
        <fullName evidence="6">16S rRNA 7-methylguanosine methyltransferase</fullName>
        <shortName evidence="6">16S rRNA m7G methyltransferase</shortName>
    </alternativeName>
</protein>
<evidence type="ECO:0000313" key="8">
    <source>
        <dbReference type="Proteomes" id="UP000243106"/>
    </source>
</evidence>
<dbReference type="GO" id="GO:0070043">
    <property type="term" value="F:rRNA (guanine-N7-)-methyltransferase activity"/>
    <property type="evidence" value="ECO:0007669"/>
    <property type="project" value="UniProtKB-UniRule"/>
</dbReference>
<comment type="catalytic activity">
    <reaction evidence="6">
        <text>guanosine(527) in 16S rRNA + S-adenosyl-L-methionine = N(7)-methylguanosine(527) in 16S rRNA + S-adenosyl-L-homocysteine</text>
        <dbReference type="Rhea" id="RHEA:42732"/>
        <dbReference type="Rhea" id="RHEA-COMP:10209"/>
        <dbReference type="Rhea" id="RHEA-COMP:10210"/>
        <dbReference type="ChEBI" id="CHEBI:57856"/>
        <dbReference type="ChEBI" id="CHEBI:59789"/>
        <dbReference type="ChEBI" id="CHEBI:74269"/>
        <dbReference type="ChEBI" id="CHEBI:74480"/>
        <dbReference type="EC" id="2.1.1.170"/>
    </reaction>
</comment>
<dbReference type="STRING" id="93684.SAMN05421853_101445"/>
<comment type="subcellular location">
    <subcellularLocation>
        <location evidence="6">Cytoplasm</location>
    </subcellularLocation>
</comment>
<evidence type="ECO:0000256" key="4">
    <source>
        <dbReference type="ARBA" id="ARBA00022679"/>
    </source>
</evidence>
<keyword evidence="1 6" id="KW-0963">Cytoplasm</keyword>
<dbReference type="HAMAP" id="MF_00074">
    <property type="entry name" value="16SrRNA_methyltr_G"/>
    <property type="match status" value="1"/>
</dbReference>
<dbReference type="RefSeq" id="WP_093009135.1">
    <property type="nucleotide sequence ID" value="NZ_FOXV01000001.1"/>
</dbReference>
<dbReference type="PANTHER" id="PTHR31760:SF0">
    <property type="entry name" value="S-ADENOSYL-L-METHIONINE-DEPENDENT METHYLTRANSFERASES SUPERFAMILY PROTEIN"/>
    <property type="match status" value="1"/>
</dbReference>
<keyword evidence="8" id="KW-1185">Reference proteome</keyword>
<dbReference type="PIRSF" id="PIRSF003078">
    <property type="entry name" value="GidB"/>
    <property type="match status" value="1"/>
</dbReference>
<dbReference type="CDD" id="cd02440">
    <property type="entry name" value="AdoMet_MTases"/>
    <property type="match status" value="1"/>
</dbReference>
<gene>
    <name evidence="6" type="primary">rsmG</name>
    <name evidence="7" type="ORF">SAMN05421853_101445</name>
</gene>
<evidence type="ECO:0000313" key="7">
    <source>
        <dbReference type="EMBL" id="SFQ05264.1"/>
    </source>
</evidence>
<dbReference type="EMBL" id="FOXV01000001">
    <property type="protein sequence ID" value="SFQ05264.1"/>
    <property type="molecule type" value="Genomic_DNA"/>
</dbReference>
<comment type="similarity">
    <text evidence="6">Belongs to the methyltransferase superfamily. RNA methyltransferase RsmG family.</text>
</comment>
<evidence type="ECO:0000256" key="6">
    <source>
        <dbReference type="HAMAP-Rule" id="MF_00074"/>
    </source>
</evidence>
<dbReference type="InterPro" id="IPR029063">
    <property type="entry name" value="SAM-dependent_MTases_sf"/>
</dbReference>
<accession>A0A1I5VCH9</accession>
<feature type="binding site" evidence="6">
    <location>
        <position position="136"/>
    </location>
    <ligand>
        <name>S-adenosyl-L-methionine</name>
        <dbReference type="ChEBI" id="CHEBI:59789"/>
    </ligand>
</feature>
<dbReference type="AlphaFoldDB" id="A0A1I5VCH9"/>
<dbReference type="Proteomes" id="UP000243106">
    <property type="component" value="Unassembled WGS sequence"/>
</dbReference>
<dbReference type="SUPFAM" id="SSF53335">
    <property type="entry name" value="S-adenosyl-L-methionine-dependent methyltransferases"/>
    <property type="match status" value="1"/>
</dbReference>
<dbReference type="GO" id="GO:0005829">
    <property type="term" value="C:cytosol"/>
    <property type="evidence" value="ECO:0007669"/>
    <property type="project" value="TreeGrafter"/>
</dbReference>
<name>A0A1I5VCH9_9RHOB</name>
<dbReference type="Pfam" id="PF02527">
    <property type="entry name" value="GidB"/>
    <property type="match status" value="1"/>
</dbReference>
<feature type="binding site" evidence="6">
    <location>
        <position position="73"/>
    </location>
    <ligand>
        <name>S-adenosyl-L-methionine</name>
        <dbReference type="ChEBI" id="CHEBI:59789"/>
    </ligand>
</feature>
<organism evidence="7 8">
    <name type="scientific">Roseivivax halotolerans</name>
    <dbReference type="NCBI Taxonomy" id="93684"/>
    <lineage>
        <taxon>Bacteria</taxon>
        <taxon>Pseudomonadati</taxon>
        <taxon>Pseudomonadota</taxon>
        <taxon>Alphaproteobacteria</taxon>
        <taxon>Rhodobacterales</taxon>
        <taxon>Roseobacteraceae</taxon>
        <taxon>Roseivivax</taxon>
    </lineage>
</organism>
<evidence type="ECO:0000256" key="3">
    <source>
        <dbReference type="ARBA" id="ARBA00022603"/>
    </source>
</evidence>
<sequence>MSAFASVGDVSRETLQELERFEALSKKWTQRINLISKSSEAHIWERHILDSLQLVPCLPSEGRWLDIGSGGGYPAIVLAIAAKTHVPKLRFVLVESDHRKAAFLRTAIREHGLNAQVKASRIEALEPQSADTVSARALASISSLLDYAAPHLSNAGKMVFPKGANWQKEIEEASQTWSFTYEAVTSKTDPSSAIVIIGDARRV</sequence>